<dbReference type="InterPro" id="IPR001347">
    <property type="entry name" value="SIS_dom"/>
</dbReference>
<dbReference type="KEGG" id="vg:77946470"/>
<dbReference type="SUPFAM" id="SSF53697">
    <property type="entry name" value="SIS domain"/>
    <property type="match status" value="1"/>
</dbReference>
<name>A0A879R464_9CAUD</name>
<keyword evidence="3" id="KW-1185">Reference proteome</keyword>
<dbReference type="PANTHER" id="PTHR38418:SF2">
    <property type="entry name" value="SUGAR ISOMERASE, KPSF_GUTQ (AFU_ORTHOLOGUE AFUA_6G08860)"/>
    <property type="match status" value="1"/>
</dbReference>
<dbReference type="GO" id="GO:0097367">
    <property type="term" value="F:carbohydrate derivative binding"/>
    <property type="evidence" value="ECO:0007669"/>
    <property type="project" value="InterPro"/>
</dbReference>
<evidence type="ECO:0000313" key="2">
    <source>
        <dbReference type="EMBL" id="QPX48265.1"/>
    </source>
</evidence>
<feature type="domain" description="SIS" evidence="1">
    <location>
        <begin position="29"/>
        <end position="177"/>
    </location>
</feature>
<dbReference type="Proteomes" id="UP000664915">
    <property type="component" value="Segment"/>
</dbReference>
<reference evidence="2" key="1">
    <citation type="submission" date="2020-09" db="EMBL/GenBank/DDBJ databases">
        <authorList>
            <person name="Zhang D."/>
            <person name="Hatherill J.R."/>
            <person name="Ramirez J.F."/>
            <person name="Edinger B."/>
            <person name="Balarin R."/>
            <person name="Sullivan A."/>
            <person name="Humpal K.M."/>
            <person name="Guseva A."/>
            <person name="Butela K.A."/>
            <person name="Garlena R.A."/>
            <person name="Russell D.A."/>
            <person name="Pope W.H."/>
            <person name="Jacobs-Sera D."/>
            <person name="Hatfull G.F."/>
        </authorList>
    </citation>
    <scope>NUCLEOTIDE SEQUENCE</scope>
</reference>
<evidence type="ECO:0000259" key="1">
    <source>
        <dbReference type="PROSITE" id="PS51464"/>
    </source>
</evidence>
<proteinExistence type="predicted"/>
<dbReference type="PROSITE" id="PS51464">
    <property type="entry name" value="SIS"/>
    <property type="match status" value="1"/>
</dbReference>
<dbReference type="GeneID" id="77946470"/>
<organism evidence="2 3">
    <name type="scientific">Synechococcus phage S-SRM01</name>
    <dbReference type="NCBI Taxonomy" id="2781608"/>
    <lineage>
        <taxon>Viruses</taxon>
        <taxon>Duplodnaviria</taxon>
        <taxon>Heunggongvirae</taxon>
        <taxon>Uroviricota</taxon>
        <taxon>Caudoviricetes</taxon>
        <taxon>Pantevenvirales</taxon>
        <taxon>Kyanoviridae</taxon>
        <taxon>Serangoonvirus</taxon>
        <taxon>Serangoonvirus essarone</taxon>
    </lineage>
</organism>
<dbReference type="GO" id="GO:1901135">
    <property type="term" value="P:carbohydrate derivative metabolic process"/>
    <property type="evidence" value="ECO:0007669"/>
    <property type="project" value="InterPro"/>
</dbReference>
<sequence length="191" mass="21134">MSVRDFYKSHIEAIQTSYEYLEDDKVEEFIDLILNCKGKILFTGIGKNGHVAAKATSTMSSIGVPCFFIDAVDSVHGDMGVINENDILIAVSKSGNTDELINFLYHVNHKNCKIVSIHSNNGNQSQKHSFLDINLHVDKEADHLNIVPTSSIAIFTIFLQSVACEISRRKNLTLQEFVKNHPGGSIGKTVV</sequence>
<dbReference type="PANTHER" id="PTHR38418">
    <property type="entry name" value="SUGAR ISOMERASE, KPSF/GUTQ (AFU_ORTHOLOGUE AFUA_6G08860)"/>
    <property type="match status" value="1"/>
</dbReference>
<dbReference type="Gene3D" id="3.40.50.10490">
    <property type="entry name" value="Glucose-6-phosphate isomerase like protein, domain 1"/>
    <property type="match status" value="1"/>
</dbReference>
<dbReference type="EMBL" id="MW015081">
    <property type="protein sequence ID" value="QPX48265.1"/>
    <property type="molecule type" value="Genomic_DNA"/>
</dbReference>
<evidence type="ECO:0000313" key="3">
    <source>
        <dbReference type="Proteomes" id="UP000664915"/>
    </source>
</evidence>
<dbReference type="Pfam" id="PF01380">
    <property type="entry name" value="SIS"/>
    <property type="match status" value="1"/>
</dbReference>
<protein>
    <submittedName>
        <fullName evidence="2">SIS domain-containing protein</fullName>
    </submittedName>
</protein>
<dbReference type="RefSeq" id="YP_010670275.1">
    <property type="nucleotide sequence ID" value="NC_070963.1"/>
</dbReference>
<dbReference type="InterPro" id="IPR046348">
    <property type="entry name" value="SIS_dom_sf"/>
</dbReference>
<accession>A0A879R464</accession>